<gene>
    <name evidence="1" type="ORF">SAMN06295912_1101</name>
</gene>
<reference evidence="2" key="1">
    <citation type="submission" date="2017-06" db="EMBL/GenBank/DDBJ databases">
        <authorList>
            <person name="Varghese N."/>
            <person name="Submissions S."/>
        </authorList>
    </citation>
    <scope>NUCLEOTIDE SEQUENCE [LARGE SCALE GENOMIC DNA]</scope>
    <source>
        <strain evidence="2">LNB2</strain>
    </source>
</reference>
<organism evidence="1 2">
    <name type="scientific">Edaphosphingomonas laterariae</name>
    <dbReference type="NCBI Taxonomy" id="861865"/>
    <lineage>
        <taxon>Bacteria</taxon>
        <taxon>Pseudomonadati</taxon>
        <taxon>Pseudomonadota</taxon>
        <taxon>Alphaproteobacteria</taxon>
        <taxon>Sphingomonadales</taxon>
        <taxon>Rhizorhabdaceae</taxon>
        <taxon>Edaphosphingomonas</taxon>
    </lineage>
</organism>
<sequence>MSKPASPRKVGEKEALAVATTVRGSPQKLNLVAALIRN</sequence>
<evidence type="ECO:0000313" key="1">
    <source>
        <dbReference type="EMBL" id="SNS59253.1"/>
    </source>
</evidence>
<dbReference type="AlphaFoldDB" id="A0A239FSX3"/>
<protein>
    <recommendedName>
        <fullName evidence="3">50S ribosomal protein L22</fullName>
    </recommendedName>
</protein>
<name>A0A239FSX3_9SPHN</name>
<dbReference type="Proteomes" id="UP000198281">
    <property type="component" value="Unassembled WGS sequence"/>
</dbReference>
<dbReference type="EMBL" id="FZOS01000010">
    <property type="protein sequence ID" value="SNS59253.1"/>
    <property type="molecule type" value="Genomic_DNA"/>
</dbReference>
<evidence type="ECO:0008006" key="3">
    <source>
        <dbReference type="Google" id="ProtNLM"/>
    </source>
</evidence>
<accession>A0A239FSX3</accession>
<evidence type="ECO:0000313" key="2">
    <source>
        <dbReference type="Proteomes" id="UP000198281"/>
    </source>
</evidence>
<feature type="non-terminal residue" evidence="1">
    <location>
        <position position="38"/>
    </location>
</feature>
<keyword evidence="2" id="KW-1185">Reference proteome</keyword>
<proteinExistence type="predicted"/>